<dbReference type="RefSeq" id="XP_001315802.1">
    <property type="nucleotide sequence ID" value="XM_001315767.1"/>
</dbReference>
<dbReference type="EMBL" id="DS113501">
    <property type="protein sequence ID" value="EAY03579.1"/>
    <property type="molecule type" value="Genomic_DNA"/>
</dbReference>
<reference evidence="1" key="2">
    <citation type="journal article" date="2007" name="Science">
        <title>Draft genome sequence of the sexually transmitted pathogen Trichomonas vaginalis.</title>
        <authorList>
            <person name="Carlton J.M."/>
            <person name="Hirt R.P."/>
            <person name="Silva J.C."/>
            <person name="Delcher A.L."/>
            <person name="Schatz M."/>
            <person name="Zhao Q."/>
            <person name="Wortman J.R."/>
            <person name="Bidwell S.L."/>
            <person name="Alsmark U.C.M."/>
            <person name="Besteiro S."/>
            <person name="Sicheritz-Ponten T."/>
            <person name="Noel C.J."/>
            <person name="Dacks J.B."/>
            <person name="Foster P.G."/>
            <person name="Simillion C."/>
            <person name="Van de Peer Y."/>
            <person name="Miranda-Saavedra D."/>
            <person name="Barton G.J."/>
            <person name="Westrop G.D."/>
            <person name="Mueller S."/>
            <person name="Dessi D."/>
            <person name="Fiori P.L."/>
            <person name="Ren Q."/>
            <person name="Paulsen I."/>
            <person name="Zhang H."/>
            <person name="Bastida-Corcuera F.D."/>
            <person name="Simoes-Barbosa A."/>
            <person name="Brown M.T."/>
            <person name="Hayes R.D."/>
            <person name="Mukherjee M."/>
            <person name="Okumura C.Y."/>
            <person name="Schneider R."/>
            <person name="Smith A.J."/>
            <person name="Vanacova S."/>
            <person name="Villalvazo M."/>
            <person name="Haas B.J."/>
            <person name="Pertea M."/>
            <person name="Feldblyum T.V."/>
            <person name="Utterback T.R."/>
            <person name="Shu C.L."/>
            <person name="Osoegawa K."/>
            <person name="de Jong P.J."/>
            <person name="Hrdy I."/>
            <person name="Horvathova L."/>
            <person name="Zubacova Z."/>
            <person name="Dolezal P."/>
            <person name="Malik S.B."/>
            <person name="Logsdon J.M. Jr."/>
            <person name="Henze K."/>
            <person name="Gupta A."/>
            <person name="Wang C.C."/>
            <person name="Dunne R.L."/>
            <person name="Upcroft J.A."/>
            <person name="Upcroft P."/>
            <person name="White O."/>
            <person name="Salzberg S.L."/>
            <person name="Tang P."/>
            <person name="Chiu C.-H."/>
            <person name="Lee Y.-S."/>
            <person name="Embley T.M."/>
            <person name="Coombs G.H."/>
            <person name="Mottram J.C."/>
            <person name="Tachezy J."/>
            <person name="Fraser-Liggett C.M."/>
            <person name="Johnson P.J."/>
        </authorList>
    </citation>
    <scope>NUCLEOTIDE SEQUENCE [LARGE SCALE GENOMIC DNA]</scope>
    <source>
        <strain evidence="1">G3</strain>
    </source>
</reference>
<name>A2EUX0_TRIV3</name>
<evidence type="ECO:0000313" key="1">
    <source>
        <dbReference type="EMBL" id="EAY03579.1"/>
    </source>
</evidence>
<dbReference type="KEGG" id="tva:4761425"/>
<dbReference type="Proteomes" id="UP000001542">
    <property type="component" value="Unassembled WGS sequence"/>
</dbReference>
<gene>
    <name evidence="1" type="ORF">TVAG_042310</name>
</gene>
<protein>
    <submittedName>
        <fullName evidence="1">Uncharacterized protein</fullName>
    </submittedName>
</protein>
<dbReference type="VEuPathDB" id="TrichDB:TVAG_042310"/>
<evidence type="ECO:0000313" key="2">
    <source>
        <dbReference type="Proteomes" id="UP000001542"/>
    </source>
</evidence>
<proteinExistence type="predicted"/>
<sequence length="161" mass="18277">MAKCSRQCNNAFDQAFMFPPQNPACSAPNQSDFEPIQRGRKRSFEVDICPFCNSGDSFEALQLPDLMESNIPLKRSNCYQSCQKFKISRVKRSSEESDFSNDSIEVNNLMKSHDFFDLSKPVQPTAKITSFKSVPPSRFHVDVLPVLCQQQPVAVDDLIQF</sequence>
<dbReference type="VEuPathDB" id="TrichDB:TVAGG3_0192530"/>
<keyword evidence="2" id="KW-1185">Reference proteome</keyword>
<dbReference type="InParanoid" id="A2EUX0"/>
<organism evidence="1 2">
    <name type="scientific">Trichomonas vaginalis (strain ATCC PRA-98 / G3)</name>
    <dbReference type="NCBI Taxonomy" id="412133"/>
    <lineage>
        <taxon>Eukaryota</taxon>
        <taxon>Metamonada</taxon>
        <taxon>Parabasalia</taxon>
        <taxon>Trichomonadida</taxon>
        <taxon>Trichomonadidae</taxon>
        <taxon>Trichomonas</taxon>
    </lineage>
</organism>
<accession>A2EUX0</accession>
<dbReference type="AlphaFoldDB" id="A2EUX0"/>
<reference evidence="1" key="1">
    <citation type="submission" date="2006-10" db="EMBL/GenBank/DDBJ databases">
        <authorList>
            <person name="Amadeo P."/>
            <person name="Zhao Q."/>
            <person name="Wortman J."/>
            <person name="Fraser-Liggett C."/>
            <person name="Carlton J."/>
        </authorList>
    </citation>
    <scope>NUCLEOTIDE SEQUENCE</scope>
    <source>
        <strain evidence="1">G3</strain>
    </source>
</reference>